<dbReference type="EMBL" id="CP003614">
    <property type="protein sequence ID" value="AFZ08607.1"/>
    <property type="molecule type" value="Genomic_DNA"/>
</dbReference>
<evidence type="ECO:0000313" key="2">
    <source>
        <dbReference type="Proteomes" id="UP000010478"/>
    </source>
</evidence>
<dbReference type="HOGENOM" id="CLU_2586344_0_0_3"/>
<sequence>MGIVCRQIGQVGSVYPRKKRYNVRPINPNKIRAGFNKNLSLKPIIFINQPRATAFYNEQFNGNDRMCTSHSLPINIWGFS</sequence>
<protein>
    <submittedName>
        <fullName evidence="1">Uncharacterized protein</fullName>
    </submittedName>
</protein>
<name>K9VMB0_9CYAN</name>
<accession>K9VMB0</accession>
<dbReference type="KEGG" id="oni:Osc7112_4295"/>
<evidence type="ECO:0000313" key="1">
    <source>
        <dbReference type="EMBL" id="AFZ08607.1"/>
    </source>
</evidence>
<dbReference type="Proteomes" id="UP000010478">
    <property type="component" value="Chromosome"/>
</dbReference>
<proteinExistence type="predicted"/>
<dbReference type="STRING" id="179408.Osc7112_4295"/>
<gene>
    <name evidence="1" type="ORF">Osc7112_4295</name>
</gene>
<reference evidence="1 2" key="1">
    <citation type="submission" date="2012-05" db="EMBL/GenBank/DDBJ databases">
        <title>Finished chromosome of genome of Oscillatoria sp. PCC 7112.</title>
        <authorList>
            <consortium name="US DOE Joint Genome Institute"/>
            <person name="Gugger M."/>
            <person name="Coursin T."/>
            <person name="Rippka R."/>
            <person name="Tandeau De Marsac N."/>
            <person name="Huntemann M."/>
            <person name="Wei C.-L."/>
            <person name="Han J."/>
            <person name="Detter J.C."/>
            <person name="Han C."/>
            <person name="Tapia R."/>
            <person name="Davenport K."/>
            <person name="Daligault H."/>
            <person name="Erkkila T."/>
            <person name="Gu W."/>
            <person name="Munk A.C.C."/>
            <person name="Teshima H."/>
            <person name="Xu Y."/>
            <person name="Chain P."/>
            <person name="Chen A."/>
            <person name="Krypides N."/>
            <person name="Mavromatis K."/>
            <person name="Markowitz V."/>
            <person name="Szeto E."/>
            <person name="Ivanova N."/>
            <person name="Mikhailova N."/>
            <person name="Ovchinnikova G."/>
            <person name="Pagani I."/>
            <person name="Pati A."/>
            <person name="Goodwin L."/>
            <person name="Peters L."/>
            <person name="Pitluck S."/>
            <person name="Woyke T."/>
            <person name="Kerfeld C."/>
        </authorList>
    </citation>
    <scope>NUCLEOTIDE SEQUENCE [LARGE SCALE GENOMIC DNA]</scope>
    <source>
        <strain evidence="1 2">PCC 7112</strain>
    </source>
</reference>
<organism evidence="1 2">
    <name type="scientific">Phormidium nigroviride PCC 7112</name>
    <dbReference type="NCBI Taxonomy" id="179408"/>
    <lineage>
        <taxon>Bacteria</taxon>
        <taxon>Bacillati</taxon>
        <taxon>Cyanobacteriota</taxon>
        <taxon>Cyanophyceae</taxon>
        <taxon>Oscillatoriophycideae</taxon>
        <taxon>Oscillatoriales</taxon>
        <taxon>Oscillatoriaceae</taxon>
        <taxon>Phormidium</taxon>
    </lineage>
</organism>
<keyword evidence="2" id="KW-1185">Reference proteome</keyword>
<dbReference type="AlphaFoldDB" id="K9VMB0"/>